<reference evidence="7 8" key="1">
    <citation type="submission" date="2022-05" db="EMBL/GenBank/DDBJ databases">
        <title>Genome Sequencing of Bee-Associated Microbes.</title>
        <authorList>
            <person name="Dunlap C."/>
        </authorList>
    </citation>
    <scope>NUCLEOTIDE SEQUENCE [LARGE SCALE GENOMIC DNA]</scope>
    <source>
        <strain evidence="7 8">NRRL NRS-1438</strain>
    </source>
</reference>
<evidence type="ECO:0000256" key="3">
    <source>
        <dbReference type="ARBA" id="ARBA00022448"/>
    </source>
</evidence>
<dbReference type="InterPro" id="IPR002491">
    <property type="entry name" value="ABC_transptr_periplasmic_BD"/>
</dbReference>
<comment type="subcellular location">
    <subcellularLocation>
        <location evidence="1">Cell envelope</location>
    </subcellularLocation>
</comment>
<dbReference type="Pfam" id="PF01497">
    <property type="entry name" value="Peripla_BP_2"/>
    <property type="match status" value="1"/>
</dbReference>
<evidence type="ECO:0000256" key="4">
    <source>
        <dbReference type="ARBA" id="ARBA00022729"/>
    </source>
</evidence>
<evidence type="ECO:0000313" key="8">
    <source>
        <dbReference type="Proteomes" id="UP001207626"/>
    </source>
</evidence>
<dbReference type="EMBL" id="JAMDLW010000023">
    <property type="protein sequence ID" value="MCY9521543.1"/>
    <property type="molecule type" value="Genomic_DNA"/>
</dbReference>
<evidence type="ECO:0000256" key="1">
    <source>
        <dbReference type="ARBA" id="ARBA00004196"/>
    </source>
</evidence>
<evidence type="ECO:0000256" key="2">
    <source>
        <dbReference type="ARBA" id="ARBA00008814"/>
    </source>
</evidence>
<organism evidence="7 8">
    <name type="scientific">Paenibacillus apiarius</name>
    <dbReference type="NCBI Taxonomy" id="46240"/>
    <lineage>
        <taxon>Bacteria</taxon>
        <taxon>Bacillati</taxon>
        <taxon>Bacillota</taxon>
        <taxon>Bacilli</taxon>
        <taxon>Bacillales</taxon>
        <taxon>Paenibacillaceae</taxon>
        <taxon>Paenibacillus</taxon>
    </lineage>
</organism>
<dbReference type="RefSeq" id="WP_268601556.1">
    <property type="nucleotide sequence ID" value="NZ_JAMDLV010000006.1"/>
</dbReference>
<dbReference type="CDD" id="cd01138">
    <property type="entry name" value="FeuA"/>
    <property type="match status" value="1"/>
</dbReference>
<feature type="chain" id="PRO_5047412102" evidence="5">
    <location>
        <begin position="19"/>
        <end position="328"/>
    </location>
</feature>
<keyword evidence="8" id="KW-1185">Reference proteome</keyword>
<dbReference type="PANTHER" id="PTHR30532:SF26">
    <property type="entry name" value="IRON(3+)-HYDROXAMATE-BINDING PROTEIN FHUD"/>
    <property type="match status" value="1"/>
</dbReference>
<evidence type="ECO:0000313" key="7">
    <source>
        <dbReference type="EMBL" id="MCY9521543.1"/>
    </source>
</evidence>
<keyword evidence="4 5" id="KW-0732">Signal</keyword>
<dbReference type="PROSITE" id="PS51257">
    <property type="entry name" value="PROKAR_LIPOPROTEIN"/>
    <property type="match status" value="1"/>
</dbReference>
<proteinExistence type="inferred from homology"/>
<comment type="similarity">
    <text evidence="2">Belongs to the bacterial solute-binding protein 8 family.</text>
</comment>
<protein>
    <submittedName>
        <fullName evidence="7">ABC transporter substrate-binding protein</fullName>
    </submittedName>
</protein>
<dbReference type="Gene3D" id="3.40.50.1980">
    <property type="entry name" value="Nitrogenase molybdenum iron protein domain"/>
    <property type="match status" value="2"/>
</dbReference>
<dbReference type="SUPFAM" id="SSF53807">
    <property type="entry name" value="Helical backbone' metal receptor"/>
    <property type="match status" value="1"/>
</dbReference>
<comment type="caution">
    <text evidence="7">The sequence shown here is derived from an EMBL/GenBank/DDBJ whole genome shotgun (WGS) entry which is preliminary data.</text>
</comment>
<accession>A0ABT4DW12</accession>
<dbReference type="PROSITE" id="PS50983">
    <property type="entry name" value="FE_B12_PBP"/>
    <property type="match status" value="1"/>
</dbReference>
<evidence type="ECO:0000256" key="5">
    <source>
        <dbReference type="SAM" id="SignalP"/>
    </source>
</evidence>
<dbReference type="Proteomes" id="UP001207626">
    <property type="component" value="Unassembled WGS sequence"/>
</dbReference>
<dbReference type="PANTHER" id="PTHR30532">
    <property type="entry name" value="IRON III DICITRATE-BINDING PERIPLASMIC PROTEIN"/>
    <property type="match status" value="1"/>
</dbReference>
<keyword evidence="3" id="KW-0813">Transport</keyword>
<gene>
    <name evidence="7" type="ORF">M5X09_18035</name>
</gene>
<dbReference type="InterPro" id="IPR051313">
    <property type="entry name" value="Bact_iron-sidero_bind"/>
</dbReference>
<feature type="domain" description="Fe/B12 periplasmic-binding" evidence="6">
    <location>
        <begin position="69"/>
        <end position="326"/>
    </location>
</feature>
<feature type="signal peptide" evidence="5">
    <location>
        <begin position="1"/>
        <end position="18"/>
    </location>
</feature>
<sequence length="328" mass="36496">MGKVQSKLWLGMLMIVLAACSANQDINNTVNESAKQAEQTAANESAAEQKPTTRVIKTVKGDIEIPAEPKRIVAQGYLATFLALGMKPVGAPYWDIDSPHIKHLTSGIEDIGVIDATSVEKILSLEPDLIVTLSDDPVMYEQLSKIAPTVVYTYNTFDDARDEIKTFGEILGKQKEAETWIAEFNESVQSAKEKIKGIVAPDETVSVMGGFNKGIYVYSFGIWRGVQAIYKHLELTPPPRVQKLIEAKEDNKEISFEMVPEFAGDYIFLDSGKDGQFERSGSFWKSLKAVKNNRVYDLDGDYFWPYDPIAVKAQVEKVAEMLVEGNKK</sequence>
<evidence type="ECO:0000259" key="6">
    <source>
        <dbReference type="PROSITE" id="PS50983"/>
    </source>
</evidence>
<name>A0ABT4DW12_9BACL</name>